<name>A0A937FC72_9BACT</name>
<comment type="subcellular location">
    <subcellularLocation>
        <location evidence="1">Cell membrane</location>
        <topology evidence="1">Multi-pass membrane protein</topology>
    </subcellularLocation>
</comment>
<proteinExistence type="inferred from homology"/>
<feature type="transmembrane region" description="Helical" evidence="8">
    <location>
        <begin position="340"/>
        <end position="356"/>
    </location>
</feature>
<dbReference type="GO" id="GO:0005886">
    <property type="term" value="C:plasma membrane"/>
    <property type="evidence" value="ECO:0007669"/>
    <property type="project" value="UniProtKB-SubCell"/>
</dbReference>
<dbReference type="Gene3D" id="3.30.70.1440">
    <property type="entry name" value="Multidrug efflux transporter AcrB pore domain"/>
    <property type="match status" value="1"/>
</dbReference>
<dbReference type="SUPFAM" id="SSF82866">
    <property type="entry name" value="Multidrug efflux transporter AcrB transmembrane domain"/>
    <property type="match status" value="2"/>
</dbReference>
<feature type="transmembrane region" description="Helical" evidence="8">
    <location>
        <begin position="920"/>
        <end position="944"/>
    </location>
</feature>
<accession>A0A937FC72</accession>
<comment type="caution">
    <text evidence="9">The sequence shown here is derived from an EMBL/GenBank/DDBJ whole genome shotgun (WGS) entry which is preliminary data.</text>
</comment>
<keyword evidence="4" id="KW-1003">Cell membrane</keyword>
<evidence type="ECO:0000256" key="7">
    <source>
        <dbReference type="ARBA" id="ARBA00023136"/>
    </source>
</evidence>
<evidence type="ECO:0000256" key="4">
    <source>
        <dbReference type="ARBA" id="ARBA00022475"/>
    </source>
</evidence>
<feature type="transmembrane region" description="Helical" evidence="8">
    <location>
        <begin position="997"/>
        <end position="1024"/>
    </location>
</feature>
<dbReference type="Pfam" id="PF00873">
    <property type="entry name" value="ACR_tran"/>
    <property type="match status" value="1"/>
</dbReference>
<evidence type="ECO:0000256" key="5">
    <source>
        <dbReference type="ARBA" id="ARBA00022692"/>
    </source>
</evidence>
<dbReference type="SUPFAM" id="SSF82714">
    <property type="entry name" value="Multidrug efflux transporter AcrB TolC docking domain, DN and DC subdomains"/>
    <property type="match status" value="2"/>
</dbReference>
<dbReference type="PRINTS" id="PR00702">
    <property type="entry name" value="ACRIFLAVINRP"/>
</dbReference>
<evidence type="ECO:0000256" key="1">
    <source>
        <dbReference type="ARBA" id="ARBA00004651"/>
    </source>
</evidence>
<keyword evidence="6 8" id="KW-1133">Transmembrane helix</keyword>
<feature type="transmembrane region" description="Helical" evidence="8">
    <location>
        <begin position="474"/>
        <end position="497"/>
    </location>
</feature>
<dbReference type="PANTHER" id="PTHR32063">
    <property type="match status" value="1"/>
</dbReference>
<feature type="transmembrane region" description="Helical" evidence="8">
    <location>
        <begin position="965"/>
        <end position="985"/>
    </location>
</feature>
<dbReference type="NCBIfam" id="TIGR00914">
    <property type="entry name" value="2A0601"/>
    <property type="match status" value="1"/>
</dbReference>
<dbReference type="RefSeq" id="WP_202246008.1">
    <property type="nucleotide sequence ID" value="NZ_JAESIY010000011.1"/>
</dbReference>
<dbReference type="InterPro" id="IPR001036">
    <property type="entry name" value="Acrflvin-R"/>
</dbReference>
<keyword evidence="10" id="KW-1185">Reference proteome</keyword>
<dbReference type="InterPro" id="IPR027463">
    <property type="entry name" value="AcrB_DN_DC_subdom"/>
</dbReference>
<keyword evidence="5 8" id="KW-0812">Transmembrane</keyword>
<evidence type="ECO:0000256" key="8">
    <source>
        <dbReference type="SAM" id="Phobius"/>
    </source>
</evidence>
<feature type="transmembrane region" description="Helical" evidence="8">
    <location>
        <begin position="894"/>
        <end position="914"/>
    </location>
</feature>
<dbReference type="Gene3D" id="3.30.70.1320">
    <property type="entry name" value="Multidrug efflux transporter AcrB pore domain like"/>
    <property type="match status" value="1"/>
</dbReference>
<dbReference type="Gene3D" id="3.30.2090.10">
    <property type="entry name" value="Multidrug efflux transporter AcrB TolC docking domain, DN and DC subdomains"/>
    <property type="match status" value="2"/>
</dbReference>
<evidence type="ECO:0000256" key="3">
    <source>
        <dbReference type="ARBA" id="ARBA00022448"/>
    </source>
</evidence>
<keyword evidence="7 8" id="KW-0472">Membrane</keyword>
<feature type="transmembrane region" description="Helical" evidence="8">
    <location>
        <begin position="12"/>
        <end position="35"/>
    </location>
</feature>
<protein>
    <submittedName>
        <fullName evidence="9">Efflux RND transporter permease subunit</fullName>
    </submittedName>
</protein>
<dbReference type="AlphaFoldDB" id="A0A937FC72"/>
<dbReference type="InterPro" id="IPR004763">
    <property type="entry name" value="CusA-like"/>
</dbReference>
<dbReference type="SUPFAM" id="SSF82693">
    <property type="entry name" value="Multidrug efflux transporter AcrB pore domain, PN1, PN2, PC1 and PC2 subdomains"/>
    <property type="match status" value="2"/>
</dbReference>
<comment type="similarity">
    <text evidence="2">Belongs to the resistance-nodulation-cell division (RND) (TC 2.A.6) family.</text>
</comment>
<sequence>MKNFTNGIVSFALRHSIIVFFLTILLAIAGIISYIHTPIEAFPDVTNTRARIITQWPGRSAEEIEKFITLPIMKSMNTIPKKSSVRSISLFGLSVVTVIFDDEVDDFYAQQYASNRLQGVDMPEGADAEIDPPYGATGEIFRYIIESNRPIKELTAIQEWTIERELLAVAGISDVQSFGGEEKTYQIQVDPVALKQYEFSPLDVYEAISKSNINVGGDIIEKGTQAYVVRGVGLLTSISDIENTLINVRGEVPVLVKDIATVKKTAKPRLGQVSLDDNEDVVEGIVVMLRGENPAAVIERLKEKIDQLNNEILPSDVKIKPFIDRTELVNTTVKTVSKNLMEGIILVSVIVLIFLFNWRTTITVALVIPLSFLFSITLLRIQGLPANLISMGALDFGLLLEGTLVIVETVYVRLEEKSTQYGLTKFNKLIKSGTIKSSISKVAPHIFFSQLILIIALFPIFSFQKVEGKMFTPLAYTLGYALLGSLILSLTFVPAMCKVMLQKNVKPINNPVVNFFRENIYKLFKWTTRHMKLTLATFAAIFIACIVHFMNYGTEFIPQLNEGAVYVRATLPNSVSLKESVKKGKEIKKKLREFDEVKFVLNQTGRPNDGTDPTGFFNNEFHIELRPQDEWARDETKEELLSRMKDSLQVFPGINFGFSQPIQDNVEEFVAGVKSSLVVKIFGDDLYKMEDQANEVAEVLKTVHGIADIKVYNNIGLPELRIQLNEAKMAQYGVNTEDAQTVVEMAIGGKTASYFYEDERKFDIQIRFDEIYRNDEVSIGNILIPTLTDKEIQLKEIADISFKTGPAFIYRDGSSRYTAVGFSIEGRDLGSTIAEAQKKVNEQLHFPKNNRLEWAGEFESKERATKQLTLIVPAALLLIVFLLYMNFGNVKDMLIAISTVTFAFLGGFVSLWLTGTIFGISAGIGFIILFGVCTIDGIILVAVMKENLQAKMPLKEAISEGVYSRIRPVVMIALMGSLGLLPAALSNGMGSEVQKPLAIMICGGLIICMLLSFTVLPQLFYLAYRKEDKYDNLAG</sequence>
<dbReference type="GO" id="GO:0008324">
    <property type="term" value="F:monoatomic cation transmembrane transporter activity"/>
    <property type="evidence" value="ECO:0007669"/>
    <property type="project" value="InterPro"/>
</dbReference>
<evidence type="ECO:0000313" key="9">
    <source>
        <dbReference type="EMBL" id="MBL3658215.1"/>
    </source>
</evidence>
<gene>
    <name evidence="9" type="ORF">JL102_18830</name>
</gene>
<evidence type="ECO:0000256" key="2">
    <source>
        <dbReference type="ARBA" id="ARBA00010942"/>
    </source>
</evidence>
<reference evidence="9" key="1">
    <citation type="submission" date="2021-01" db="EMBL/GenBank/DDBJ databases">
        <title>Fulvivirga kasyanovii gen. nov., sp nov., a novel member of the phylum Bacteroidetes isolated from seawater in a mussel farm.</title>
        <authorList>
            <person name="Zhao L.-H."/>
            <person name="Wang Z.-J."/>
        </authorList>
    </citation>
    <scope>NUCLEOTIDE SEQUENCE</scope>
    <source>
        <strain evidence="9">2943</strain>
    </source>
</reference>
<dbReference type="Gene3D" id="1.20.1640.10">
    <property type="entry name" value="Multidrug efflux transporter AcrB transmembrane domain"/>
    <property type="match status" value="2"/>
</dbReference>
<feature type="transmembrane region" description="Helical" evidence="8">
    <location>
        <begin position="362"/>
        <end position="381"/>
    </location>
</feature>
<feature type="transmembrane region" description="Helical" evidence="8">
    <location>
        <begin position="442"/>
        <end position="462"/>
    </location>
</feature>
<dbReference type="GO" id="GO:0042910">
    <property type="term" value="F:xenobiotic transmembrane transporter activity"/>
    <property type="evidence" value="ECO:0007669"/>
    <property type="project" value="TreeGrafter"/>
</dbReference>
<organism evidence="9 10">
    <name type="scientific">Fulvivirga sediminis</name>
    <dbReference type="NCBI Taxonomy" id="2803949"/>
    <lineage>
        <taxon>Bacteria</taxon>
        <taxon>Pseudomonadati</taxon>
        <taxon>Bacteroidota</taxon>
        <taxon>Cytophagia</taxon>
        <taxon>Cytophagales</taxon>
        <taxon>Fulvivirgaceae</taxon>
        <taxon>Fulvivirga</taxon>
    </lineage>
</organism>
<keyword evidence="3" id="KW-0813">Transport</keyword>
<evidence type="ECO:0000313" key="10">
    <source>
        <dbReference type="Proteomes" id="UP000659388"/>
    </source>
</evidence>
<dbReference type="Proteomes" id="UP000659388">
    <property type="component" value="Unassembled WGS sequence"/>
</dbReference>
<dbReference type="PANTHER" id="PTHR32063:SF12">
    <property type="entry name" value="CATION EFFLUX SYSTEM PROTEIN"/>
    <property type="match status" value="1"/>
</dbReference>
<feature type="transmembrane region" description="Helical" evidence="8">
    <location>
        <begin position="533"/>
        <end position="552"/>
    </location>
</feature>
<feature type="transmembrane region" description="Helical" evidence="8">
    <location>
        <begin position="868"/>
        <end position="887"/>
    </location>
</feature>
<dbReference type="Gene3D" id="3.30.70.1430">
    <property type="entry name" value="Multidrug efflux transporter AcrB pore domain"/>
    <property type="match status" value="2"/>
</dbReference>
<evidence type="ECO:0000256" key="6">
    <source>
        <dbReference type="ARBA" id="ARBA00022989"/>
    </source>
</evidence>
<dbReference type="EMBL" id="JAESIY010000011">
    <property type="protein sequence ID" value="MBL3658215.1"/>
    <property type="molecule type" value="Genomic_DNA"/>
</dbReference>